<proteinExistence type="predicted"/>
<evidence type="ECO:0000256" key="1">
    <source>
        <dbReference type="ARBA" id="ARBA00004651"/>
    </source>
</evidence>
<feature type="transmembrane region" description="Helical" evidence="6">
    <location>
        <begin position="267"/>
        <end position="286"/>
    </location>
</feature>
<dbReference type="PANTHER" id="PTHR30287:SF1">
    <property type="entry name" value="INNER MEMBRANE PROTEIN"/>
    <property type="match status" value="1"/>
</dbReference>
<evidence type="ECO:0000256" key="5">
    <source>
        <dbReference type="ARBA" id="ARBA00023136"/>
    </source>
</evidence>
<keyword evidence="5 6" id="KW-0472">Membrane</keyword>
<evidence type="ECO:0000256" key="6">
    <source>
        <dbReference type="SAM" id="Phobius"/>
    </source>
</evidence>
<evidence type="ECO:0000259" key="7">
    <source>
        <dbReference type="Pfam" id="PF02687"/>
    </source>
</evidence>
<evidence type="ECO:0000313" key="9">
    <source>
        <dbReference type="Proteomes" id="UP000515680"/>
    </source>
</evidence>
<protein>
    <submittedName>
        <fullName evidence="8">ABC transporter permease</fullName>
    </submittedName>
</protein>
<dbReference type="GO" id="GO:0005886">
    <property type="term" value="C:plasma membrane"/>
    <property type="evidence" value="ECO:0007669"/>
    <property type="project" value="UniProtKB-SubCell"/>
</dbReference>
<feature type="transmembrane region" description="Helical" evidence="6">
    <location>
        <begin position="398"/>
        <end position="417"/>
    </location>
</feature>
<name>A0A6S5TW76_PSEPU</name>
<feature type="transmembrane region" description="Helical" evidence="6">
    <location>
        <begin position="470"/>
        <end position="492"/>
    </location>
</feature>
<feature type="transmembrane region" description="Helical" evidence="6">
    <location>
        <begin position="306"/>
        <end position="331"/>
    </location>
</feature>
<organism evidence="8 9">
    <name type="scientific">Pseudomonas putida</name>
    <name type="common">Arthrobacter siderocapsulatus</name>
    <dbReference type="NCBI Taxonomy" id="303"/>
    <lineage>
        <taxon>Bacteria</taxon>
        <taxon>Pseudomonadati</taxon>
        <taxon>Pseudomonadota</taxon>
        <taxon>Gammaproteobacteria</taxon>
        <taxon>Pseudomonadales</taxon>
        <taxon>Pseudomonadaceae</taxon>
        <taxon>Pseudomonas</taxon>
    </lineage>
</organism>
<accession>A0A6S5TW76</accession>
<evidence type="ECO:0000256" key="2">
    <source>
        <dbReference type="ARBA" id="ARBA00022475"/>
    </source>
</evidence>
<dbReference type="AlphaFoldDB" id="A0A6S5TW76"/>
<feature type="transmembrane region" description="Helical" evidence="6">
    <location>
        <begin position="712"/>
        <end position="732"/>
    </location>
</feature>
<feature type="transmembrane region" description="Helical" evidence="6">
    <location>
        <begin position="29"/>
        <end position="48"/>
    </location>
</feature>
<feature type="transmembrane region" description="Helical" evidence="6">
    <location>
        <begin position="424"/>
        <end position="444"/>
    </location>
</feature>
<keyword evidence="4 6" id="KW-1133">Transmembrane helix</keyword>
<reference evidence="8 9" key="1">
    <citation type="submission" date="2019-12" db="EMBL/GenBank/DDBJ databases">
        <title>complete genome sequences of Pseudomonas putida str. WP8-W18-CRE-01 isolated from wastewater treatment plant effluent.</title>
        <authorList>
            <person name="Sekizuka T."/>
            <person name="Itokawa K."/>
            <person name="Yatsu K."/>
            <person name="Inamine Y."/>
            <person name="Kuroda M."/>
        </authorList>
    </citation>
    <scope>NUCLEOTIDE SEQUENCE [LARGE SCALE GENOMIC DNA]</scope>
    <source>
        <strain evidence="8 9">WP8-W18-CRE-01</strain>
    </source>
</reference>
<keyword evidence="3 6" id="KW-0812">Transmembrane</keyword>
<dbReference type="Proteomes" id="UP000515680">
    <property type="component" value="Chromosome"/>
</dbReference>
<dbReference type="RefSeq" id="WP_182815737.1">
    <property type="nucleotide sequence ID" value="NZ_AP022227.1"/>
</dbReference>
<feature type="domain" description="ABC3 transporter permease C-terminal" evidence="7">
    <location>
        <begin position="264"/>
        <end position="367"/>
    </location>
</feature>
<dbReference type="InterPro" id="IPR038766">
    <property type="entry name" value="Membrane_comp_ABC_pdt"/>
</dbReference>
<evidence type="ECO:0000313" key="8">
    <source>
        <dbReference type="EMBL" id="BBT40964.1"/>
    </source>
</evidence>
<feature type="transmembrane region" description="Helical" evidence="6">
    <location>
        <begin position="799"/>
        <end position="819"/>
    </location>
</feature>
<dbReference type="EMBL" id="AP022227">
    <property type="protein sequence ID" value="BBT40964.1"/>
    <property type="molecule type" value="Genomic_DNA"/>
</dbReference>
<dbReference type="PANTHER" id="PTHR30287">
    <property type="entry name" value="MEMBRANE COMPONENT OF PREDICTED ABC SUPERFAMILY METABOLITE UPTAKE TRANSPORTER"/>
    <property type="match status" value="1"/>
</dbReference>
<dbReference type="InterPro" id="IPR003838">
    <property type="entry name" value="ABC3_permease_C"/>
</dbReference>
<keyword evidence="2" id="KW-1003">Cell membrane</keyword>
<feature type="transmembrane region" description="Helical" evidence="6">
    <location>
        <begin position="764"/>
        <end position="787"/>
    </location>
</feature>
<comment type="subcellular location">
    <subcellularLocation>
        <location evidence="1">Cell membrane</location>
        <topology evidence="1">Multi-pass membrane protein</topology>
    </subcellularLocation>
</comment>
<sequence length="835" mass="88658">MSRLPFSLFCRLALRQLLRDARAGEVRVLFFALLVAVAASTAIGYFGARLNGAMQLRASEFLGADLVLQGGSPARDKQISAGKAAGLQHAHVVEFTSVVGGDSGIQLSSIKAADAAYPLRGQLRSAATPYAEETPGGGPAPGEAWVEARLLAALGLSIGDSIDVGMKTLRMSRVLTYEPDRANNFYSLTPRVLMNIADLQSTGVIQPGSRVSYRDLWRGTPEALAQYRGEVKKTLAANQRLLDTRDGNQQVGGALGKAERYLNMASLVAVLLAGVAVALSASRYAARRLDASALLRCLGLSRHQALGMYCLQLAALGLIAATTGALLGWLAQLGLFRLLQGLMPSEVPAGGMTPALAGIGTGLVALAGFALPPLAALGRVPPLRVLRRDLLPVPPSNWLVYGAALFALGLIMWRLSLDLLLTSALLAGGVFAALLLGGLLLLGLRSLRRVLASAPLAWRLGLGQLLRHPLAAAGQTLAFGLILLAMALVALLRGELLDTWQAQLPNDAPNHFALNILPDERDPFAQRLQAINASSAPLYPVIPGRLTHINGQPVRQLVSKESTAERAVQRDLSLTWAAELPPGNTLSAGHWWQASPAADELPGVSVEAQLADSLKLKLGDLLDFDIGGQQRQARVTSLRAVHWDSFQPNFYMIFQPGTLQGLPATYLTSFYLAPGHDQEVVALSRAFPAVTILQVDALLAQLRSILAQVTWAVEYVLLFVLAAGLAVLFAGLQATLDERIRQGALLRALGAARPLLVKARRIEFGLLGAVSGLLAALGCELITWVLYRYAFDLAWGPHPWLLVVPVVGAVVVGGAGVVGTRRALNASPLVVLREG</sequence>
<dbReference type="Pfam" id="PF02687">
    <property type="entry name" value="FtsX"/>
    <property type="match status" value="1"/>
</dbReference>
<evidence type="ECO:0000256" key="3">
    <source>
        <dbReference type="ARBA" id="ARBA00022692"/>
    </source>
</evidence>
<evidence type="ECO:0000256" key="4">
    <source>
        <dbReference type="ARBA" id="ARBA00022989"/>
    </source>
</evidence>
<gene>
    <name evidence="8" type="ORF">WP8W18C01_33050</name>
</gene>
<feature type="transmembrane region" description="Helical" evidence="6">
    <location>
        <begin position="352"/>
        <end position="378"/>
    </location>
</feature>